<reference evidence="10" key="2">
    <citation type="submission" date="2021-01" db="UniProtKB">
        <authorList>
            <consortium name="EnsemblMetazoa"/>
        </authorList>
    </citation>
    <scope>IDENTIFICATION</scope>
</reference>
<dbReference type="OrthoDB" id="1659429at2759"/>
<dbReference type="AlphaFoldDB" id="A0A7M7GMZ2"/>
<dbReference type="OMA" id="TQALHSY"/>
<evidence type="ECO:0000256" key="1">
    <source>
        <dbReference type="ARBA" id="ARBA00001096"/>
    </source>
</evidence>
<evidence type="ECO:0000313" key="11">
    <source>
        <dbReference type="Proteomes" id="UP000007110"/>
    </source>
</evidence>
<dbReference type="PIRSF" id="PIRSF016020">
    <property type="entry name" value="PHexose_mutarotase"/>
    <property type="match status" value="1"/>
</dbReference>
<dbReference type="InterPro" id="IPR008183">
    <property type="entry name" value="Aldose_1/G6P_1-epimerase"/>
</dbReference>
<dbReference type="GeneID" id="100892136"/>
<comment type="function">
    <text evidence="6">Mutarotase that catalyzes the interconversion of beta-D-galactose and alpha-D-galactose during galactose metabolism. Beta-D-galactose is metabolized in the liver into glucose 1-phosphate, the primary metabolic fuel, by the action of four enzymes that constitute the Leloir pathway: GALM, GALK1 (galactokinase), GALT (galactose-1-phosphate uridylyltransferase) and GALE (UDP-galactose-4'-epimerase). Involved in the maintenance of the equilibrium between the beta- and alpha-anomers of galactose, therefore ensuring a sufficient supply of the alpha-anomer for GALK1. Also active on D-glucose although shows a preference for galactose over glucose.</text>
</comment>
<dbReference type="UniPathway" id="UPA00214"/>
<evidence type="ECO:0000256" key="8">
    <source>
        <dbReference type="PIRSR" id="PIRSR016020-1"/>
    </source>
</evidence>
<feature type="binding site" evidence="9">
    <location>
        <position position="61"/>
    </location>
    <ligand>
        <name>substrate</name>
    </ligand>
</feature>
<dbReference type="EC" id="5.1.3.15" evidence="7"/>
<dbReference type="GO" id="GO:0006012">
    <property type="term" value="P:galactose metabolic process"/>
    <property type="evidence" value="ECO:0007669"/>
    <property type="project" value="UniProtKB-UniPathway"/>
</dbReference>
<comment type="similarity">
    <text evidence="4 7">Belongs to the glucose-6-phosphate 1-epimerase family.</text>
</comment>
<reference evidence="11" key="1">
    <citation type="submission" date="2015-02" db="EMBL/GenBank/DDBJ databases">
        <title>Genome sequencing for Strongylocentrotus purpuratus.</title>
        <authorList>
            <person name="Murali S."/>
            <person name="Liu Y."/>
            <person name="Vee V."/>
            <person name="English A."/>
            <person name="Wang M."/>
            <person name="Skinner E."/>
            <person name="Han Y."/>
            <person name="Muzny D.M."/>
            <person name="Worley K.C."/>
            <person name="Gibbs R.A."/>
        </authorList>
    </citation>
    <scope>NUCLEOTIDE SEQUENCE</scope>
</reference>
<feature type="active site" evidence="8">
    <location>
        <position position="155"/>
    </location>
</feature>
<evidence type="ECO:0000256" key="9">
    <source>
        <dbReference type="PIRSR" id="PIRSR016020-2"/>
    </source>
</evidence>
<comment type="catalytic activity">
    <reaction evidence="2">
        <text>alpha-D-galactose = beta-D-galactose</text>
        <dbReference type="Rhea" id="RHEA:28675"/>
        <dbReference type="ChEBI" id="CHEBI:27667"/>
        <dbReference type="ChEBI" id="CHEBI:28061"/>
        <dbReference type="EC" id="5.1.3.3"/>
    </reaction>
    <physiologicalReaction direction="right-to-left" evidence="2">
        <dbReference type="Rhea" id="RHEA:28677"/>
    </physiologicalReaction>
</comment>
<dbReference type="Proteomes" id="UP000007110">
    <property type="component" value="Unassembled WGS sequence"/>
</dbReference>
<evidence type="ECO:0000256" key="4">
    <source>
        <dbReference type="ARBA" id="ARBA00005866"/>
    </source>
</evidence>
<dbReference type="PANTHER" id="PTHR11122:SF13">
    <property type="entry name" value="GLUCOSE-6-PHOSPHATE 1-EPIMERASE"/>
    <property type="match status" value="1"/>
</dbReference>
<sequence length="284" mass="32056">MASLKFVPKEERQEQVVLARQLESSANVQLHGATVTSLTLNGCDRLFLSEKAVFNNKKAIRGGIPVIFPQFGPWDLGAQHGFARTTPWVLTDKQTDPKKEVLCTFELEDDLETRSIWNHKFKVKYTVALKKKNAVFDFSVTNTGLAKLEFTCLLHTYFRVDDIANVSITGLNGLEYVDKIRGGATFTEDRDLVTVGENYDRVYQQTPNKHEIRNTIDGATIILEKNNFPDTVVWNPWAEKAKQMSDFGDDEYTKMICVEAGHVSTPVTLQPEQTFFASQSIAVK</sequence>
<dbReference type="InterPro" id="IPR011013">
    <property type="entry name" value="Gal_mutarotase_sf_dom"/>
</dbReference>
<evidence type="ECO:0000256" key="7">
    <source>
        <dbReference type="PIRNR" id="PIRNR016020"/>
    </source>
</evidence>
<dbReference type="GO" id="GO:0030246">
    <property type="term" value="F:carbohydrate binding"/>
    <property type="evidence" value="ECO:0007669"/>
    <property type="project" value="UniProtKB-UniRule"/>
</dbReference>
<dbReference type="KEGG" id="spu:100892136"/>
<dbReference type="EnsemblMetazoa" id="XM_003730923">
    <property type="protein sequence ID" value="XP_003730971"/>
    <property type="gene ID" value="LOC100892136"/>
</dbReference>
<accession>A0A7M7GMZ2</accession>
<dbReference type="Gene3D" id="2.70.98.10">
    <property type="match status" value="1"/>
</dbReference>
<dbReference type="Pfam" id="PF01263">
    <property type="entry name" value="Aldose_epim"/>
    <property type="match status" value="1"/>
</dbReference>
<evidence type="ECO:0000256" key="2">
    <source>
        <dbReference type="ARBA" id="ARBA00001712"/>
    </source>
</evidence>
<feature type="binding site" evidence="9">
    <location>
        <position position="79"/>
    </location>
    <ligand>
        <name>substrate</name>
    </ligand>
</feature>
<dbReference type="InterPro" id="IPR014718">
    <property type="entry name" value="GH-type_carb-bd"/>
</dbReference>
<evidence type="ECO:0000313" key="10">
    <source>
        <dbReference type="EnsemblMetazoa" id="XP_003730971"/>
    </source>
</evidence>
<dbReference type="PANTHER" id="PTHR11122">
    <property type="entry name" value="APOSPORY-ASSOCIATED PROTEIN C-RELATED"/>
    <property type="match status" value="1"/>
</dbReference>
<dbReference type="GO" id="GO:0004034">
    <property type="term" value="F:aldose 1-epimerase activity"/>
    <property type="evidence" value="ECO:0007669"/>
    <property type="project" value="UniProtKB-EC"/>
</dbReference>
<keyword evidence="11" id="KW-1185">Reference proteome</keyword>
<feature type="active site" evidence="8">
    <location>
        <position position="259"/>
    </location>
</feature>
<name>A0A7M7GMZ2_STRPU</name>
<dbReference type="CDD" id="cd09020">
    <property type="entry name" value="D-hex-6-P-epi_like"/>
    <property type="match status" value="1"/>
</dbReference>
<dbReference type="GO" id="GO:0005737">
    <property type="term" value="C:cytoplasm"/>
    <property type="evidence" value="ECO:0000318"/>
    <property type="project" value="GO_Central"/>
</dbReference>
<organism evidence="10 11">
    <name type="scientific">Strongylocentrotus purpuratus</name>
    <name type="common">Purple sea urchin</name>
    <dbReference type="NCBI Taxonomy" id="7668"/>
    <lineage>
        <taxon>Eukaryota</taxon>
        <taxon>Metazoa</taxon>
        <taxon>Echinodermata</taxon>
        <taxon>Eleutherozoa</taxon>
        <taxon>Echinozoa</taxon>
        <taxon>Echinoidea</taxon>
        <taxon>Euechinoidea</taxon>
        <taxon>Echinacea</taxon>
        <taxon>Camarodonta</taxon>
        <taxon>Echinidea</taxon>
        <taxon>Strongylocentrotidae</taxon>
        <taxon>Strongylocentrotus</taxon>
    </lineage>
</organism>
<dbReference type="GO" id="GO:0047938">
    <property type="term" value="F:glucose-6-phosphate 1-epimerase activity"/>
    <property type="evidence" value="ECO:0000318"/>
    <property type="project" value="GO_Central"/>
</dbReference>
<feature type="binding site" evidence="9">
    <location>
        <position position="84"/>
    </location>
    <ligand>
        <name>substrate</name>
    </ligand>
</feature>
<dbReference type="InParanoid" id="A0A7M7GMZ2"/>
<evidence type="ECO:0000256" key="5">
    <source>
        <dbReference type="ARBA" id="ARBA00023235"/>
    </source>
</evidence>
<dbReference type="InterPro" id="IPR025532">
    <property type="entry name" value="G6P_1-epimerase"/>
</dbReference>
<comment type="catalytic activity">
    <reaction evidence="1">
        <text>alpha-D-glucose 6-phosphate = beta-D-glucose 6-phosphate</text>
        <dbReference type="Rhea" id="RHEA:16249"/>
        <dbReference type="ChEBI" id="CHEBI:58225"/>
        <dbReference type="ChEBI" id="CHEBI:58247"/>
        <dbReference type="EC" id="5.1.3.15"/>
    </reaction>
</comment>
<keyword evidence="5 7" id="KW-0413">Isomerase</keyword>
<evidence type="ECO:0000256" key="6">
    <source>
        <dbReference type="ARBA" id="ARBA00045743"/>
    </source>
</evidence>
<comment type="pathway">
    <text evidence="3">Carbohydrate metabolism; galactose metabolism.</text>
</comment>
<evidence type="ECO:0000256" key="3">
    <source>
        <dbReference type="ARBA" id="ARBA00004947"/>
    </source>
</evidence>
<dbReference type="RefSeq" id="XP_003730971.1">
    <property type="nucleotide sequence ID" value="XM_003730923.3"/>
</dbReference>
<protein>
    <recommendedName>
        <fullName evidence="7">glucose-6-phosphate 1-epimerase</fullName>
        <ecNumber evidence="7">5.1.3.15</ecNumber>
    </recommendedName>
</protein>
<proteinExistence type="inferred from homology"/>
<dbReference type="SUPFAM" id="SSF74650">
    <property type="entry name" value="Galactose mutarotase-like"/>
    <property type="match status" value="1"/>
</dbReference>